<evidence type="ECO:0000313" key="1">
    <source>
        <dbReference type="EMBL" id="MBX52786.1"/>
    </source>
</evidence>
<proteinExistence type="predicted"/>
<name>A0A2P2PDJ6_RHIMU</name>
<dbReference type="EMBL" id="GGEC01072302">
    <property type="protein sequence ID" value="MBX52786.1"/>
    <property type="molecule type" value="Transcribed_RNA"/>
</dbReference>
<protein>
    <submittedName>
        <fullName evidence="1">Uncharacterized protein</fullName>
    </submittedName>
</protein>
<sequence length="30" mass="3184">MSLPIWVAAWGCHCADCEGPDPSLLCSFAC</sequence>
<organism evidence="1">
    <name type="scientific">Rhizophora mucronata</name>
    <name type="common">Asiatic mangrove</name>
    <dbReference type="NCBI Taxonomy" id="61149"/>
    <lineage>
        <taxon>Eukaryota</taxon>
        <taxon>Viridiplantae</taxon>
        <taxon>Streptophyta</taxon>
        <taxon>Embryophyta</taxon>
        <taxon>Tracheophyta</taxon>
        <taxon>Spermatophyta</taxon>
        <taxon>Magnoliopsida</taxon>
        <taxon>eudicotyledons</taxon>
        <taxon>Gunneridae</taxon>
        <taxon>Pentapetalae</taxon>
        <taxon>rosids</taxon>
        <taxon>fabids</taxon>
        <taxon>Malpighiales</taxon>
        <taxon>Rhizophoraceae</taxon>
        <taxon>Rhizophora</taxon>
    </lineage>
</organism>
<accession>A0A2P2PDJ6</accession>
<reference evidence="1" key="1">
    <citation type="submission" date="2018-02" db="EMBL/GenBank/DDBJ databases">
        <title>Rhizophora mucronata_Transcriptome.</title>
        <authorList>
            <person name="Meera S.P."/>
            <person name="Sreeshan A."/>
            <person name="Augustine A."/>
        </authorList>
    </citation>
    <scope>NUCLEOTIDE SEQUENCE</scope>
    <source>
        <tissue evidence="1">Leaf</tissue>
    </source>
</reference>
<dbReference type="AlphaFoldDB" id="A0A2P2PDJ6"/>